<dbReference type="Proteomes" id="UP000034879">
    <property type="component" value="Unassembled WGS sequence"/>
</dbReference>
<gene>
    <name evidence="1" type="ORF">UY01_C0011G0008</name>
</gene>
<accession>A0A0G1T0Z8</accession>
<dbReference type="AlphaFoldDB" id="A0A0G1T0Z8"/>
<proteinExistence type="predicted"/>
<organism evidence="1 2">
    <name type="scientific">Candidatus Nomurabacteria bacterium GW2011_GWB1_47_6</name>
    <dbReference type="NCBI Taxonomy" id="1618749"/>
    <lineage>
        <taxon>Bacteria</taxon>
        <taxon>Candidatus Nomuraibacteriota</taxon>
    </lineage>
</organism>
<evidence type="ECO:0000313" key="2">
    <source>
        <dbReference type="Proteomes" id="UP000034879"/>
    </source>
</evidence>
<protein>
    <submittedName>
        <fullName evidence="1">Uncharacterized protein</fullName>
    </submittedName>
</protein>
<reference evidence="1" key="1">
    <citation type="journal article" date="2015" name="Nature">
        <title>rRNA introns, odd ribosomes, and small enigmatic genomes across a large radiation of phyla.</title>
        <authorList>
            <person name="Brown C.T."/>
            <person name="Hug L.A."/>
            <person name="Thomas B.C."/>
            <person name="Sharon I."/>
            <person name="Castelle C.J."/>
            <person name="Singh A."/>
            <person name="Wilkins M.J."/>
            <person name="Williams K.H."/>
            <person name="Banfield J.F."/>
        </authorList>
    </citation>
    <scope>NUCLEOTIDE SEQUENCE [LARGE SCALE GENOMIC DNA]</scope>
</reference>
<comment type="caution">
    <text evidence="1">The sequence shown here is derived from an EMBL/GenBank/DDBJ whole genome shotgun (WGS) entry which is preliminary data.</text>
</comment>
<name>A0A0G1T0Z8_9BACT</name>
<dbReference type="EMBL" id="LCOJ01000011">
    <property type="protein sequence ID" value="KKU75501.1"/>
    <property type="molecule type" value="Genomic_DNA"/>
</dbReference>
<evidence type="ECO:0000313" key="1">
    <source>
        <dbReference type="EMBL" id="KKU75501.1"/>
    </source>
</evidence>
<sequence length="62" mass="6952">MKYELLHISSGFCKSKKCLLCFSIRHRECPKDTKPCRRAERGGVAEWLKAPVSKTGIGANQS</sequence>